<organism evidence="3 4">
    <name type="scientific">Symbiodinium natans</name>
    <dbReference type="NCBI Taxonomy" id="878477"/>
    <lineage>
        <taxon>Eukaryota</taxon>
        <taxon>Sar</taxon>
        <taxon>Alveolata</taxon>
        <taxon>Dinophyceae</taxon>
        <taxon>Suessiales</taxon>
        <taxon>Symbiodiniaceae</taxon>
        <taxon>Symbiodinium</taxon>
    </lineage>
</organism>
<evidence type="ECO:0000313" key="4">
    <source>
        <dbReference type="Proteomes" id="UP000604046"/>
    </source>
</evidence>
<feature type="compositionally biased region" description="Basic and acidic residues" evidence="1">
    <location>
        <begin position="1167"/>
        <end position="1192"/>
    </location>
</feature>
<proteinExistence type="predicted"/>
<feature type="region of interest" description="Disordered" evidence="1">
    <location>
        <begin position="1"/>
        <end position="28"/>
    </location>
</feature>
<keyword evidence="2" id="KW-0472">Membrane</keyword>
<name>A0A812KC10_9DINO</name>
<accession>A0A812KC10</accession>
<feature type="transmembrane region" description="Helical" evidence="2">
    <location>
        <begin position="1058"/>
        <end position="1088"/>
    </location>
</feature>
<comment type="caution">
    <text evidence="3">The sequence shown here is derived from an EMBL/GenBank/DDBJ whole genome shotgun (WGS) entry which is preliminary data.</text>
</comment>
<feature type="transmembrane region" description="Helical" evidence="2">
    <location>
        <begin position="913"/>
        <end position="945"/>
    </location>
</feature>
<keyword evidence="2" id="KW-0812">Transmembrane</keyword>
<evidence type="ECO:0000256" key="2">
    <source>
        <dbReference type="SAM" id="Phobius"/>
    </source>
</evidence>
<dbReference type="SUPFAM" id="SSF52540">
    <property type="entry name" value="P-loop containing nucleoside triphosphate hydrolases"/>
    <property type="match status" value="1"/>
</dbReference>
<evidence type="ECO:0000313" key="3">
    <source>
        <dbReference type="EMBL" id="CAE7224958.1"/>
    </source>
</evidence>
<sequence>MVRHVSDRDDEVVSRSVSGSPMRAGRTPASAGNCVPCIHDIMSINGTEFMVVDVPNAREFVLKLDSSLCDEAGIGGQISAPVNMYKLCAEVVIPQTLVSQQLCRIASSEEMRHLVSALSSESDMTLTHSIRLGGTEVPSSATLHGRLSPSGFMRKRYWDSMLREKSTWTSGSRVSDLAKVFLQGASELENKLQDTRKLDVGDFVVFRQGRSFAETKHTGLPADVYLSHFWGQPCSELLTILRQHAQVHFQKSPCSVADPSYWICTFANNQHKVDLGSHWKESPFYRGMQSLRETGGSVLMAMDLVASTLTRIWCIFEIYVCAELNLALQLFSPDGDLSSCTGLRAKVIAKNITQLDFRRAEASVPADKAMILKAIEDLDGGLERVEWTVKHLVTDFESFLYASHRAEHPITGEALSLSTSGEDMMPCRIRTIWNSFFARGQVFDMEHIEQRLQAGEFFVLEGPGGSGKSVVTKLLAKRCTARGVLCLRVPVSQLAQVCHETKDKAGVAESAKPAGSFASTQSDTEERRWRELLVLWAVKRFGEAANSLAQPKDPMILILDGLEEAGAELDSILAWLRFQVRNRKVLGIFRGILITLRPAGRITCQANLFSLGFTFLCIEPLSPTDVVSAARSTGQDWRVAVALGGRDLSAELWNRPLMSALFVDLVSTGVRLATIDEIGILRHFFEKLLPQLVDTFHALFPSFDPFADPFGGVSHEQLRAVLMKLAWLKTVDGSRIVQQPDIHEAFDDGRQALRVELASAFWQVARSGRIRLLDHGEGCVQFLHSRLQDYLAACHLWYEGDCQALRCVSGAGYVGQAADDARFAGARSLLVKLLRDGAPRPSHPDTDEAWYLLCSAAMSNSDEGARCALQLAGQSPDAAWQVLGRSVFVPIRPRLGAAAVLVRAMRWVDMFRLLNWYGIVGSGALGLGAAGGPCTVFAILLLLGWPNVSGWAHVLLALSGLLYLTWLVLLCQLIVLHLFRRGGRLWSLLLAFRFDWEHHRIAIVGYGCVSLRADDVNLNLTLYMGYWKCLLVPFFWATRAQVVPRVRVLQGVAYVLGLLAGTIFMAIQAAVAIICSFPAQLCWLYLLLPIHVLRSRWLRLCARKAPKSRARLDPQVMGSRFSLEETCSSCSRNESMRSLEEEVPKIGPKAVLQASLDFLGQQSPIDKGTEGTEGTRGREGTDGPKITRGEGRWPRAIERGSWLSTWLCQCLPFEKGSVYGWRGVTPGIEHD</sequence>
<dbReference type="AlphaFoldDB" id="A0A812KC10"/>
<dbReference type="OrthoDB" id="435799at2759"/>
<protein>
    <submittedName>
        <fullName evidence="3">Uncharacterized protein</fullName>
    </submittedName>
</protein>
<keyword evidence="2" id="KW-1133">Transmembrane helix</keyword>
<dbReference type="EMBL" id="CAJNDS010000646">
    <property type="protein sequence ID" value="CAE7224958.1"/>
    <property type="molecule type" value="Genomic_DNA"/>
</dbReference>
<dbReference type="InterPro" id="IPR027417">
    <property type="entry name" value="P-loop_NTPase"/>
</dbReference>
<gene>
    <name evidence="3" type="ORF">SNAT2548_LOCUS8622</name>
</gene>
<feature type="region of interest" description="Disordered" evidence="1">
    <location>
        <begin position="1162"/>
        <end position="1192"/>
    </location>
</feature>
<feature type="transmembrane region" description="Helical" evidence="2">
    <location>
        <begin position="1020"/>
        <end position="1038"/>
    </location>
</feature>
<dbReference type="Proteomes" id="UP000604046">
    <property type="component" value="Unassembled WGS sequence"/>
</dbReference>
<keyword evidence="4" id="KW-1185">Reference proteome</keyword>
<feature type="transmembrane region" description="Helical" evidence="2">
    <location>
        <begin position="951"/>
        <end position="979"/>
    </location>
</feature>
<evidence type="ECO:0000256" key="1">
    <source>
        <dbReference type="SAM" id="MobiDB-lite"/>
    </source>
</evidence>
<feature type="compositionally biased region" description="Basic and acidic residues" evidence="1">
    <location>
        <begin position="1"/>
        <end position="13"/>
    </location>
</feature>
<reference evidence="3" key="1">
    <citation type="submission" date="2021-02" db="EMBL/GenBank/DDBJ databases">
        <authorList>
            <person name="Dougan E. K."/>
            <person name="Rhodes N."/>
            <person name="Thang M."/>
            <person name="Chan C."/>
        </authorList>
    </citation>
    <scope>NUCLEOTIDE SEQUENCE</scope>
</reference>